<proteinExistence type="predicted"/>
<keyword evidence="1" id="KW-0175">Coiled coil</keyword>
<reference evidence="2" key="1">
    <citation type="submission" date="2021-02" db="EMBL/GenBank/DDBJ databases">
        <authorList>
            <person name="Nowell W R."/>
        </authorList>
    </citation>
    <scope>NUCLEOTIDE SEQUENCE</scope>
</reference>
<evidence type="ECO:0000313" key="2">
    <source>
        <dbReference type="EMBL" id="CAF0781110.1"/>
    </source>
</evidence>
<sequence>MGPLQFDDPSDELEYFLKSLEKDPILNTTTDEIPIAIAHETDEIAVFFSNLQNEEYRKHAFETLLERRQKKQEEIEVCQEEIEIIDDLLYLIQQRSIEQNNTSTTQNILYFDEISITESFPDEFILLPENVSHDSFDDDSLNSYLFITPTPPNTQQSNNVHPLNDPFSLFSNDQFLSDEFFF</sequence>
<name>A0A813RHF2_ADIRI</name>
<feature type="coiled-coil region" evidence="1">
    <location>
        <begin position="61"/>
        <end position="88"/>
    </location>
</feature>
<protein>
    <submittedName>
        <fullName evidence="2">Uncharacterized protein</fullName>
    </submittedName>
</protein>
<evidence type="ECO:0000313" key="3">
    <source>
        <dbReference type="Proteomes" id="UP000663828"/>
    </source>
</evidence>
<gene>
    <name evidence="2" type="ORF">XAT740_LOCUS1976</name>
</gene>
<evidence type="ECO:0000256" key="1">
    <source>
        <dbReference type="SAM" id="Coils"/>
    </source>
</evidence>
<dbReference type="Proteomes" id="UP000663828">
    <property type="component" value="Unassembled WGS sequence"/>
</dbReference>
<organism evidence="2 3">
    <name type="scientific">Adineta ricciae</name>
    <name type="common">Rotifer</name>
    <dbReference type="NCBI Taxonomy" id="249248"/>
    <lineage>
        <taxon>Eukaryota</taxon>
        <taxon>Metazoa</taxon>
        <taxon>Spiralia</taxon>
        <taxon>Gnathifera</taxon>
        <taxon>Rotifera</taxon>
        <taxon>Eurotatoria</taxon>
        <taxon>Bdelloidea</taxon>
        <taxon>Adinetida</taxon>
        <taxon>Adinetidae</taxon>
        <taxon>Adineta</taxon>
    </lineage>
</organism>
<dbReference type="AlphaFoldDB" id="A0A813RHF2"/>
<dbReference type="EMBL" id="CAJNOR010000064">
    <property type="protein sequence ID" value="CAF0781110.1"/>
    <property type="molecule type" value="Genomic_DNA"/>
</dbReference>
<comment type="caution">
    <text evidence="2">The sequence shown here is derived from an EMBL/GenBank/DDBJ whole genome shotgun (WGS) entry which is preliminary data.</text>
</comment>
<keyword evidence="3" id="KW-1185">Reference proteome</keyword>
<accession>A0A813RHF2</accession>